<dbReference type="AlphaFoldDB" id="A0AAX2J8C7"/>
<evidence type="ECO:0008006" key="3">
    <source>
        <dbReference type="Google" id="ProtNLM"/>
    </source>
</evidence>
<dbReference type="KEGG" id="ful:C4N20_12000"/>
<proteinExistence type="predicted"/>
<evidence type="ECO:0000313" key="1">
    <source>
        <dbReference type="EMBL" id="SQJ00666.1"/>
    </source>
</evidence>
<sequence>MKEFTEKHHAFIAASFYKELVGTYGKQGEQVFVMATQRYAEQRGSRMAQRAIRDNKQLTFAVYKEYGEWISSETLKKEGAVNQVEEVTFSPDYEVKILQCPWAAQFKKMNLAKAGIVYCTHLDKAIVRGFNPYLVFEVPQSMYEHDCCIQIMKEAHLKKDQEFTRNPENIKKFDYHCGHCYKTFKEITTAIFKVKGEEIALKVLKDFAGEYGEEMAERLLSYLKTDFNLI</sequence>
<protein>
    <recommendedName>
        <fullName evidence="3">L-2-amino-thiazoline-4-carboxylic acid hydrolase</fullName>
    </recommendedName>
</protein>
<name>A0AAX2J8C7_9FUSO</name>
<dbReference type="EMBL" id="LS483487">
    <property type="protein sequence ID" value="SQJ00666.1"/>
    <property type="molecule type" value="Genomic_DNA"/>
</dbReference>
<dbReference type="Pfam" id="PF14196">
    <property type="entry name" value="ATC_hydrolase"/>
    <property type="match status" value="1"/>
</dbReference>
<accession>A0AAX2J8C7</accession>
<evidence type="ECO:0000313" key="2">
    <source>
        <dbReference type="Proteomes" id="UP000249008"/>
    </source>
</evidence>
<dbReference type="InterPro" id="IPR026002">
    <property type="entry name" value="ATC_hydrolase-like"/>
</dbReference>
<dbReference type="GeneID" id="78455538"/>
<reference evidence="1 2" key="1">
    <citation type="submission" date="2018-06" db="EMBL/GenBank/DDBJ databases">
        <authorList>
            <consortium name="Pathogen Informatics"/>
            <person name="Doyle S."/>
        </authorList>
    </citation>
    <scope>NUCLEOTIDE SEQUENCE [LARGE SCALE GENOMIC DNA]</scope>
    <source>
        <strain evidence="1 2">NCTC12112</strain>
    </source>
</reference>
<organism evidence="1 2">
    <name type="scientific">Fusobacterium ulcerans</name>
    <dbReference type="NCBI Taxonomy" id="861"/>
    <lineage>
        <taxon>Bacteria</taxon>
        <taxon>Fusobacteriati</taxon>
        <taxon>Fusobacteriota</taxon>
        <taxon>Fusobacteriia</taxon>
        <taxon>Fusobacteriales</taxon>
        <taxon>Fusobacteriaceae</taxon>
        <taxon>Fusobacterium</taxon>
    </lineage>
</organism>
<gene>
    <name evidence="1" type="ORF">NCTC12112_00960</name>
</gene>
<dbReference type="Proteomes" id="UP000249008">
    <property type="component" value="Chromosome 1"/>
</dbReference>
<dbReference type="RefSeq" id="WP_005976671.1">
    <property type="nucleotide sequence ID" value="NZ_CABKNW010000001.1"/>
</dbReference>